<reference evidence="2" key="1">
    <citation type="submission" date="2023-01" db="EMBL/GenBank/DDBJ databases">
        <title>The growth and conidiation of Purpureocillium lavendulum are regulated by nitrogen source and histone H3K14 acetylation.</title>
        <authorList>
            <person name="Tang P."/>
            <person name="Han J."/>
            <person name="Zhang C."/>
            <person name="Tang P."/>
            <person name="Qi F."/>
            <person name="Zhang K."/>
            <person name="Liang L."/>
        </authorList>
    </citation>
    <scope>NUCLEOTIDE SEQUENCE</scope>
    <source>
        <strain evidence="2">YMF1.00683</strain>
    </source>
</reference>
<protein>
    <submittedName>
        <fullName evidence="2">Acetate--CoA ligase</fullName>
    </submittedName>
</protein>
<gene>
    <name evidence="2" type="ORF">O9K51_05605</name>
</gene>
<comment type="caution">
    <text evidence="2">The sequence shown here is derived from an EMBL/GenBank/DDBJ whole genome shotgun (WGS) entry which is preliminary data.</text>
</comment>
<proteinExistence type="predicted"/>
<feature type="coiled-coil region" evidence="1">
    <location>
        <begin position="28"/>
        <end position="104"/>
    </location>
</feature>
<dbReference type="GO" id="GO:0016874">
    <property type="term" value="F:ligase activity"/>
    <property type="evidence" value="ECO:0007669"/>
    <property type="project" value="UniProtKB-KW"/>
</dbReference>
<accession>A0AB34FT89</accession>
<organism evidence="2 3">
    <name type="scientific">Purpureocillium lavendulum</name>
    <dbReference type="NCBI Taxonomy" id="1247861"/>
    <lineage>
        <taxon>Eukaryota</taxon>
        <taxon>Fungi</taxon>
        <taxon>Dikarya</taxon>
        <taxon>Ascomycota</taxon>
        <taxon>Pezizomycotina</taxon>
        <taxon>Sordariomycetes</taxon>
        <taxon>Hypocreomycetidae</taxon>
        <taxon>Hypocreales</taxon>
        <taxon>Ophiocordycipitaceae</taxon>
        <taxon>Purpureocillium</taxon>
    </lineage>
</organism>
<evidence type="ECO:0000313" key="3">
    <source>
        <dbReference type="Proteomes" id="UP001163105"/>
    </source>
</evidence>
<keyword evidence="1" id="KW-0175">Coiled coil</keyword>
<feature type="coiled-coil region" evidence="1">
    <location>
        <begin position="348"/>
        <end position="417"/>
    </location>
</feature>
<dbReference type="AlphaFoldDB" id="A0AB34FT89"/>
<keyword evidence="3" id="KW-1185">Reference proteome</keyword>
<sequence>MAMHQVAQYWNECMQIADEEQDYASWKIDALQDNLHRYQLKLSDARSQLEDKKGELRRMETCYQQLQEKTGRSAEHSKNLERDIESLQAELSGTRERATEFEERTRRYRGKINETITEQQNLWKRSRDFHTMTMTDLQQDRENRMSESKRLEEALEVSRHKREEMSKCLEELRGHMDHERKAKDKVISDLQCKLMEQENRIRRDNDLATLVNRQLKAQESTQETVSMLESKVESLLVQSRKTRHELDEDVASIADTYRKIETLVERLEDWEENTLLAAINDTTQKMTDQFEAHVKCALSEASENHQIAMTTVHELLSGLQSNLKTISQEMDRQDGEFKTSRASGVEAREKIRERIDKSQRDLNAMRNDMKQFRDELLLEFRSGKDFAAARMDLMKQLDQRDKTFHSLEQQLRSLTEETSRKLTALRERALHTEQSGQLEIRNVVSSLERSLEQGFKAAQVGSERNLRQTQSAMAAFGGQLRAIGSLRRRI</sequence>
<evidence type="ECO:0000313" key="2">
    <source>
        <dbReference type="EMBL" id="KAJ6442053.1"/>
    </source>
</evidence>
<name>A0AB34FT89_9HYPO</name>
<dbReference type="EMBL" id="JAQHRD010000004">
    <property type="protein sequence ID" value="KAJ6442053.1"/>
    <property type="molecule type" value="Genomic_DNA"/>
</dbReference>
<dbReference type="Proteomes" id="UP001163105">
    <property type="component" value="Unassembled WGS sequence"/>
</dbReference>
<evidence type="ECO:0000256" key="1">
    <source>
        <dbReference type="SAM" id="Coils"/>
    </source>
</evidence>
<keyword evidence="2" id="KW-0436">Ligase</keyword>